<sequence>MEPCYKEEQKRWPPHLLAVSGVVAMWKCVVTVLCLAIVVRGAEVQQPSATVASIAKTLKVESDPWMSFIECFKSDAPGGCLQRRAFKALLSWAEGDEANEITSGGQRNTESDDEEPKVEGLPAGTPPAVSRIIDRLGDLIANSLAQFYPEPNDDGTPNLSAESEQRSNGVEQARGHKKKVKKEIKKAIIKVIIFTLLLKQKIKMLLMAAQTFLQFKFLMVAIVYVISNIIRLWVEIKQKHHPQKVIYYENAHHQHHYEPEHHDHGILEDHGGGWGGIWGRSIAVTPQEQGGMPQSSTIATDYFPRSMDDDQYHAKRMTAQDLAYAQQKPEYAQH</sequence>
<proteinExistence type="predicted"/>
<feature type="compositionally biased region" description="Polar residues" evidence="1">
    <location>
        <begin position="155"/>
        <end position="170"/>
    </location>
</feature>
<evidence type="ECO:0000313" key="3">
    <source>
        <dbReference type="EMBL" id="RZF36162.1"/>
    </source>
</evidence>
<keyword evidence="2" id="KW-0472">Membrane</keyword>
<gene>
    <name evidence="3" type="ORF">LSTR_LSTR013386</name>
</gene>
<dbReference type="EMBL" id="QKKF02026906">
    <property type="protein sequence ID" value="RZF36162.1"/>
    <property type="molecule type" value="Genomic_DNA"/>
</dbReference>
<dbReference type="InterPro" id="IPR012464">
    <property type="entry name" value="DUF1676"/>
</dbReference>
<dbReference type="PANTHER" id="PTHR21879">
    <property type="entry name" value="FI03362P-RELATED-RELATED"/>
    <property type="match status" value="1"/>
</dbReference>
<reference evidence="3 4" key="1">
    <citation type="journal article" date="2017" name="Gigascience">
        <title>Genome sequence of the small brown planthopper, Laodelphax striatellus.</title>
        <authorList>
            <person name="Zhu J."/>
            <person name="Jiang F."/>
            <person name="Wang X."/>
            <person name="Yang P."/>
            <person name="Bao Y."/>
            <person name="Zhao W."/>
            <person name="Wang W."/>
            <person name="Lu H."/>
            <person name="Wang Q."/>
            <person name="Cui N."/>
            <person name="Li J."/>
            <person name="Chen X."/>
            <person name="Luo L."/>
            <person name="Yu J."/>
            <person name="Kang L."/>
            <person name="Cui F."/>
        </authorList>
    </citation>
    <scope>NUCLEOTIDE SEQUENCE [LARGE SCALE GENOMIC DNA]</scope>
    <source>
        <strain evidence="3">Lst14</strain>
    </source>
</reference>
<evidence type="ECO:0000313" key="4">
    <source>
        <dbReference type="Proteomes" id="UP000291343"/>
    </source>
</evidence>
<dbReference type="PANTHER" id="PTHR21879:SF4">
    <property type="entry name" value="OSIRIS 17, ISOFORM C"/>
    <property type="match status" value="1"/>
</dbReference>
<name>A0A482WSD2_LAOST</name>
<evidence type="ECO:0000256" key="1">
    <source>
        <dbReference type="SAM" id="MobiDB-lite"/>
    </source>
</evidence>
<feature type="transmembrane region" description="Helical" evidence="2">
    <location>
        <begin position="16"/>
        <end position="39"/>
    </location>
</feature>
<protein>
    <submittedName>
        <fullName evidence="3">Uncharacterized protein</fullName>
    </submittedName>
</protein>
<keyword evidence="2" id="KW-0812">Transmembrane</keyword>
<keyword evidence="4" id="KW-1185">Reference proteome</keyword>
<feature type="transmembrane region" description="Helical" evidence="2">
    <location>
        <begin position="215"/>
        <end position="234"/>
    </location>
</feature>
<accession>A0A482WSD2</accession>
<keyword evidence="2" id="KW-1133">Transmembrane helix</keyword>
<feature type="region of interest" description="Disordered" evidence="1">
    <location>
        <begin position="97"/>
        <end position="124"/>
    </location>
</feature>
<organism evidence="3 4">
    <name type="scientific">Laodelphax striatellus</name>
    <name type="common">Small brown planthopper</name>
    <name type="synonym">Delphax striatella</name>
    <dbReference type="NCBI Taxonomy" id="195883"/>
    <lineage>
        <taxon>Eukaryota</taxon>
        <taxon>Metazoa</taxon>
        <taxon>Ecdysozoa</taxon>
        <taxon>Arthropoda</taxon>
        <taxon>Hexapoda</taxon>
        <taxon>Insecta</taxon>
        <taxon>Pterygota</taxon>
        <taxon>Neoptera</taxon>
        <taxon>Paraneoptera</taxon>
        <taxon>Hemiptera</taxon>
        <taxon>Auchenorrhyncha</taxon>
        <taxon>Fulgoroidea</taxon>
        <taxon>Delphacidae</taxon>
        <taxon>Criomorphinae</taxon>
        <taxon>Laodelphax</taxon>
    </lineage>
</organism>
<evidence type="ECO:0000256" key="2">
    <source>
        <dbReference type="SAM" id="Phobius"/>
    </source>
</evidence>
<dbReference type="Proteomes" id="UP000291343">
    <property type="component" value="Unassembled WGS sequence"/>
</dbReference>
<comment type="caution">
    <text evidence="3">The sequence shown here is derived from an EMBL/GenBank/DDBJ whole genome shotgun (WGS) entry which is preliminary data.</text>
</comment>
<dbReference type="AlphaFoldDB" id="A0A482WSD2"/>
<dbReference type="OrthoDB" id="7429417at2759"/>
<dbReference type="InParanoid" id="A0A482WSD2"/>
<dbReference type="GO" id="GO:0016020">
    <property type="term" value="C:membrane"/>
    <property type="evidence" value="ECO:0007669"/>
    <property type="project" value="TreeGrafter"/>
</dbReference>
<feature type="region of interest" description="Disordered" evidence="1">
    <location>
        <begin position="151"/>
        <end position="176"/>
    </location>
</feature>